<feature type="compositionally biased region" description="Polar residues" evidence="1">
    <location>
        <begin position="355"/>
        <end position="368"/>
    </location>
</feature>
<evidence type="ECO:0000256" key="1">
    <source>
        <dbReference type="SAM" id="MobiDB-lite"/>
    </source>
</evidence>
<dbReference type="InterPro" id="IPR028236">
    <property type="entry name" value="CPLANE1"/>
</dbReference>
<feature type="compositionally biased region" description="Polar residues" evidence="1">
    <location>
        <begin position="84"/>
        <end position="94"/>
    </location>
</feature>
<feature type="region of interest" description="Disordered" evidence="1">
    <location>
        <begin position="323"/>
        <end position="373"/>
    </location>
</feature>
<feature type="compositionally biased region" description="Basic and acidic residues" evidence="1">
    <location>
        <begin position="1"/>
        <end position="14"/>
    </location>
</feature>
<dbReference type="Pfam" id="PF15392">
    <property type="entry name" value="Joubert"/>
    <property type="match status" value="1"/>
</dbReference>
<dbReference type="STRING" id="56216.A0A1A6HJ49"/>
<feature type="region of interest" description="Disordered" evidence="1">
    <location>
        <begin position="547"/>
        <end position="630"/>
    </location>
</feature>
<comment type="caution">
    <text evidence="2">The sequence shown here is derived from an EMBL/GenBank/DDBJ whole genome shotgun (WGS) entry which is preliminary data.</text>
</comment>
<protein>
    <recommendedName>
        <fullName evidence="4">Ciliogenesis and planar polarity effector 1</fullName>
    </recommendedName>
</protein>
<dbReference type="AlphaFoldDB" id="A0A1A6HJ49"/>
<feature type="region of interest" description="Disordered" evidence="1">
    <location>
        <begin position="51"/>
        <end position="97"/>
    </location>
</feature>
<evidence type="ECO:0000313" key="3">
    <source>
        <dbReference type="Proteomes" id="UP000092124"/>
    </source>
</evidence>
<feature type="compositionally biased region" description="Polar residues" evidence="1">
    <location>
        <begin position="605"/>
        <end position="627"/>
    </location>
</feature>
<dbReference type="Proteomes" id="UP000092124">
    <property type="component" value="Unassembled WGS sequence"/>
</dbReference>
<name>A0A1A6HJ49_NEOLE</name>
<reference evidence="2 3" key="1">
    <citation type="submission" date="2016-06" db="EMBL/GenBank/DDBJ databases">
        <title>The Draft Genome Sequence and Annotation of the Desert Woodrat Neotoma lepida.</title>
        <authorList>
            <person name="Campbell M."/>
            <person name="Oakeson K.F."/>
            <person name="Yandell M."/>
            <person name="Halpert J.R."/>
            <person name="Dearing D."/>
        </authorList>
    </citation>
    <scope>NUCLEOTIDE SEQUENCE [LARGE SCALE GENOMIC DNA]</scope>
    <source>
        <strain evidence="2">417</strain>
        <tissue evidence="2">Liver</tissue>
    </source>
</reference>
<gene>
    <name evidence="2" type="ORF">A6R68_19316</name>
</gene>
<keyword evidence="3" id="KW-1185">Reference proteome</keyword>
<evidence type="ECO:0008006" key="4">
    <source>
        <dbReference type="Google" id="ProtNLM"/>
    </source>
</evidence>
<dbReference type="GO" id="GO:0060271">
    <property type="term" value="P:cilium assembly"/>
    <property type="evidence" value="ECO:0007669"/>
    <property type="project" value="TreeGrafter"/>
</dbReference>
<accession>A0A1A6HJ49</accession>
<sequence length="730" mass="81644">QSRRAERELQEGRAQKPRRKPSVSFRPEDSLISNGSEVIMEPKAQNNYMEPKEQLGHCDSQPLEKFDIPFDKEGTSQEVDSESGKYQQVTSATSGHEPLKVPQLLIPDVYLNVKLPTGISEKHLSPSPPHLARHTYIDVVDIEADDVLELPASEEPSDDNVTRQQSHPPEVPSSAELHCMAASVVHAVPPHTFENQDLLEPNFQFKEQSTKLDSGEQSLFWTLLQDVPTACPPPSPAVCLTPSPAAHPTPSPAVHPTSSPAARKLEHLTAKLQKMDEQLLSVQTIAENIEQDFPAPEVLNLHWEKVGLVDHVELSSGPEIEKPLASKASSISEEVSFQTHEDVEDQNDTEKTSETEFSVTENRSSQKTYACPSAGSAVCSSVDWSITSPGVNNSNELFESVSEDQLQVTGLTDIADIIDDLITKSGISSEELGLTEKQARNISRLQRPSGRCPQRTEKERREIKIWMKRKRKERMAEYLNQLAEKRGQERNPFCPRNSPFYMTSRQLRQRQKMKHEKDRLLLSNHYSQRISQAYALMNELLSDSVPLAAPADKPLPKGSPTRRQHCSSPRRENPHGQTFLINRPGGGRCISRPSHLQKKKPLGQPQGSSRQRGSNTPCQSLQHTNSHGAVRVAPPMKEVCTEYEREETVVSPWTVPSEIHRILHDRPRALLQDMSSTEEEEPEPSFFVGGMDSVSESTGSILSKLDWRAIEDMVASVEDKNLSVHWASDQ</sequence>
<organism evidence="2 3">
    <name type="scientific">Neotoma lepida</name>
    <name type="common">Desert woodrat</name>
    <dbReference type="NCBI Taxonomy" id="56216"/>
    <lineage>
        <taxon>Eukaryota</taxon>
        <taxon>Metazoa</taxon>
        <taxon>Chordata</taxon>
        <taxon>Craniata</taxon>
        <taxon>Vertebrata</taxon>
        <taxon>Euteleostomi</taxon>
        <taxon>Mammalia</taxon>
        <taxon>Eutheria</taxon>
        <taxon>Euarchontoglires</taxon>
        <taxon>Glires</taxon>
        <taxon>Rodentia</taxon>
        <taxon>Myomorpha</taxon>
        <taxon>Muroidea</taxon>
        <taxon>Cricetidae</taxon>
        <taxon>Neotominae</taxon>
        <taxon>Neotoma</taxon>
    </lineage>
</organism>
<feature type="compositionally biased region" description="Polar residues" evidence="1">
    <location>
        <begin position="327"/>
        <end position="338"/>
    </location>
</feature>
<feature type="compositionally biased region" description="Basic and acidic residues" evidence="1">
    <location>
        <begin position="51"/>
        <end position="75"/>
    </location>
</feature>
<feature type="region of interest" description="Disordered" evidence="1">
    <location>
        <begin position="1"/>
        <end position="37"/>
    </location>
</feature>
<dbReference type="EMBL" id="LZPO01027459">
    <property type="protein sequence ID" value="OBS78291.1"/>
    <property type="molecule type" value="Genomic_DNA"/>
</dbReference>
<dbReference type="PANTHER" id="PTHR14492:SF4">
    <property type="entry name" value="CILIOGENESIS AND PLANAR POLARITY EFFECTOR 1"/>
    <property type="match status" value="1"/>
</dbReference>
<dbReference type="PANTHER" id="PTHR14492">
    <property type="entry name" value="JBTS17"/>
    <property type="match status" value="1"/>
</dbReference>
<proteinExistence type="predicted"/>
<feature type="non-terminal residue" evidence="2">
    <location>
        <position position="1"/>
    </location>
</feature>
<evidence type="ECO:0000313" key="2">
    <source>
        <dbReference type="EMBL" id="OBS78291.1"/>
    </source>
</evidence>
<dbReference type="OrthoDB" id="5974632at2759"/>
<feature type="region of interest" description="Disordered" evidence="1">
    <location>
        <begin position="153"/>
        <end position="173"/>
    </location>
</feature>
<dbReference type="GO" id="GO:0035869">
    <property type="term" value="C:ciliary transition zone"/>
    <property type="evidence" value="ECO:0007669"/>
    <property type="project" value="TreeGrafter"/>
</dbReference>